<name>A0ABQ1PSW9_9BACI</name>
<keyword evidence="1" id="KW-0472">Membrane</keyword>
<evidence type="ECO:0000313" key="3">
    <source>
        <dbReference type="Proteomes" id="UP000619534"/>
    </source>
</evidence>
<keyword evidence="1" id="KW-0812">Transmembrane</keyword>
<sequence length="61" mass="7312">MSQTLYSSILFLASAAIWAVLAFIYPDFRILNITLFVVFLILGLRRRKQYQFEKRYMDEDD</sequence>
<proteinExistence type="predicted"/>
<keyword evidence="1" id="KW-1133">Transmembrane helix</keyword>
<reference evidence="3" key="1">
    <citation type="journal article" date="2019" name="Int. J. Syst. Evol. Microbiol.">
        <title>The Global Catalogue of Microorganisms (GCM) 10K type strain sequencing project: providing services to taxonomists for standard genome sequencing and annotation.</title>
        <authorList>
            <consortium name="The Broad Institute Genomics Platform"/>
            <consortium name="The Broad Institute Genome Sequencing Center for Infectious Disease"/>
            <person name="Wu L."/>
            <person name="Ma J."/>
        </authorList>
    </citation>
    <scope>NUCLEOTIDE SEQUENCE [LARGE SCALE GENOMIC DNA]</scope>
    <source>
        <strain evidence="3">CCM 7282</strain>
    </source>
</reference>
<dbReference type="Proteomes" id="UP000619534">
    <property type="component" value="Unassembled WGS sequence"/>
</dbReference>
<keyword evidence="3" id="KW-1185">Reference proteome</keyword>
<evidence type="ECO:0000256" key="1">
    <source>
        <dbReference type="SAM" id="Phobius"/>
    </source>
</evidence>
<accession>A0ABQ1PSW9</accession>
<dbReference type="EMBL" id="BMCJ01000009">
    <property type="protein sequence ID" value="GGD02941.1"/>
    <property type="molecule type" value="Genomic_DNA"/>
</dbReference>
<organism evidence="2 3">
    <name type="scientific">Thalassobacillus devorans</name>
    <dbReference type="NCBI Taxonomy" id="279813"/>
    <lineage>
        <taxon>Bacteria</taxon>
        <taxon>Bacillati</taxon>
        <taxon>Bacillota</taxon>
        <taxon>Bacilli</taxon>
        <taxon>Bacillales</taxon>
        <taxon>Bacillaceae</taxon>
        <taxon>Thalassobacillus</taxon>
    </lineage>
</organism>
<gene>
    <name evidence="2" type="ORF">GCM10007216_37140</name>
</gene>
<evidence type="ECO:0000313" key="2">
    <source>
        <dbReference type="EMBL" id="GGD02941.1"/>
    </source>
</evidence>
<protein>
    <submittedName>
        <fullName evidence="2">Uncharacterized protein</fullName>
    </submittedName>
</protein>
<feature type="transmembrane region" description="Helical" evidence="1">
    <location>
        <begin position="30"/>
        <end position="47"/>
    </location>
</feature>
<comment type="caution">
    <text evidence="2">The sequence shown here is derived from an EMBL/GenBank/DDBJ whole genome shotgun (WGS) entry which is preliminary data.</text>
</comment>
<feature type="transmembrane region" description="Helical" evidence="1">
    <location>
        <begin position="5"/>
        <end position="24"/>
    </location>
</feature>